<evidence type="ECO:0000256" key="3">
    <source>
        <dbReference type="PROSITE-ProRule" id="PRU00221"/>
    </source>
</evidence>
<comment type="caution">
    <text evidence="5">The sequence shown here is derived from an EMBL/GenBank/DDBJ whole genome shotgun (WGS) entry which is preliminary data.</text>
</comment>
<dbReference type="PANTHER" id="PTHR22844:SF199">
    <property type="entry name" value="F21J9.19"/>
    <property type="match status" value="1"/>
</dbReference>
<gene>
    <name evidence="5" type="ORF">ACH5RR_035549</name>
</gene>
<protein>
    <submittedName>
        <fullName evidence="5">Uncharacterized protein</fullName>
    </submittedName>
</protein>
<dbReference type="InterPro" id="IPR036322">
    <property type="entry name" value="WD40_repeat_dom_sf"/>
</dbReference>
<dbReference type="SMART" id="SM00320">
    <property type="entry name" value="WD40"/>
    <property type="match status" value="6"/>
</dbReference>
<evidence type="ECO:0000256" key="4">
    <source>
        <dbReference type="SAM" id="MobiDB-lite"/>
    </source>
</evidence>
<organism evidence="5 6">
    <name type="scientific">Cinchona calisaya</name>
    <dbReference type="NCBI Taxonomy" id="153742"/>
    <lineage>
        <taxon>Eukaryota</taxon>
        <taxon>Viridiplantae</taxon>
        <taxon>Streptophyta</taxon>
        <taxon>Embryophyta</taxon>
        <taxon>Tracheophyta</taxon>
        <taxon>Spermatophyta</taxon>
        <taxon>Magnoliopsida</taxon>
        <taxon>eudicotyledons</taxon>
        <taxon>Gunneridae</taxon>
        <taxon>Pentapetalae</taxon>
        <taxon>asterids</taxon>
        <taxon>lamiids</taxon>
        <taxon>Gentianales</taxon>
        <taxon>Rubiaceae</taxon>
        <taxon>Cinchonoideae</taxon>
        <taxon>Cinchoneae</taxon>
        <taxon>Cinchona</taxon>
    </lineage>
</organism>
<dbReference type="PROSITE" id="PS50082">
    <property type="entry name" value="WD_REPEATS_2"/>
    <property type="match status" value="3"/>
</dbReference>
<evidence type="ECO:0000256" key="1">
    <source>
        <dbReference type="ARBA" id="ARBA00022574"/>
    </source>
</evidence>
<dbReference type="AlphaFoldDB" id="A0ABD2Y5L3"/>
<reference evidence="5 6" key="1">
    <citation type="submission" date="2024-11" db="EMBL/GenBank/DDBJ databases">
        <title>A near-complete genome assembly of Cinchona calisaya.</title>
        <authorList>
            <person name="Lian D.C."/>
            <person name="Zhao X.W."/>
            <person name="Wei L."/>
        </authorList>
    </citation>
    <scope>NUCLEOTIDE SEQUENCE [LARGE SCALE GENOMIC DNA]</scope>
    <source>
        <tissue evidence="5">Nenye</tissue>
    </source>
</reference>
<dbReference type="InterPro" id="IPR015943">
    <property type="entry name" value="WD40/YVTN_repeat-like_dom_sf"/>
</dbReference>
<sequence>MKVRAWLSKCSSSISISTAKDAIIPPPTHNQQLLLSDHSTGSSSDIQGSSSTTSTASSSSSSSTSQDSTYTANSSLESNLSILTLPSVPSLQKLSPDSLNLSVTTLFLTSLIKPNKQQQSGHVNFLAIDNHLLYAVSGSQIDVFDTINFSLFDSFNVNNNEYSSSSGSVKSLVFCQGKIFTAHQDCKIRAWKLTDNKQHKLVAILPTIEDRLRNFMLPKNYVKVRRHRKKLWVEHFDTVSSLAVAENLLYSVSWDKYLKIWKDFRCIESIKAHDDAINALVVSSDNVIYTGSADKRIKVWGRPFGEKKHILLATLEKHKSAVNALALNFDGSVLFSGACDRSILVWEREDSANHMAVTGALRGHSKAILCLINVCDLLFSGSADRTLRIWRRGHDDGRYCCLAVLDGHAKPVRSLVAVPPEINEDSGGDGGAIKVFSGSFDGEIKVWKVMVSSSIKT</sequence>
<feature type="repeat" description="WD" evidence="3">
    <location>
        <begin position="315"/>
        <end position="356"/>
    </location>
</feature>
<dbReference type="Proteomes" id="UP001630127">
    <property type="component" value="Unassembled WGS sequence"/>
</dbReference>
<dbReference type="PRINTS" id="PR00320">
    <property type="entry name" value="GPROTEINBRPT"/>
</dbReference>
<dbReference type="PROSITE" id="PS50294">
    <property type="entry name" value="WD_REPEATS_REGION"/>
    <property type="match status" value="2"/>
</dbReference>
<dbReference type="Gene3D" id="2.130.10.10">
    <property type="entry name" value="YVTN repeat-like/Quinoprotein amine dehydrogenase"/>
    <property type="match status" value="2"/>
</dbReference>
<evidence type="ECO:0000313" key="6">
    <source>
        <dbReference type="Proteomes" id="UP001630127"/>
    </source>
</evidence>
<keyword evidence="6" id="KW-1185">Reference proteome</keyword>
<dbReference type="EMBL" id="JBJUIK010000015">
    <property type="protein sequence ID" value="KAL3501100.1"/>
    <property type="molecule type" value="Genomic_DNA"/>
</dbReference>
<feature type="compositionally biased region" description="Polar residues" evidence="4">
    <location>
        <begin position="29"/>
        <end position="38"/>
    </location>
</feature>
<feature type="repeat" description="WD" evidence="3">
    <location>
        <begin position="270"/>
        <end position="300"/>
    </location>
</feature>
<dbReference type="InterPro" id="IPR045182">
    <property type="entry name" value="JINGUBANG-like"/>
</dbReference>
<evidence type="ECO:0000256" key="2">
    <source>
        <dbReference type="ARBA" id="ARBA00022737"/>
    </source>
</evidence>
<keyword evidence="1 3" id="KW-0853">WD repeat</keyword>
<dbReference type="InterPro" id="IPR001680">
    <property type="entry name" value="WD40_rpt"/>
</dbReference>
<feature type="compositionally biased region" description="Low complexity" evidence="4">
    <location>
        <begin position="39"/>
        <end position="70"/>
    </location>
</feature>
<dbReference type="Pfam" id="PF00400">
    <property type="entry name" value="WD40"/>
    <property type="match status" value="5"/>
</dbReference>
<proteinExistence type="predicted"/>
<dbReference type="FunFam" id="2.130.10.10:FF:000775">
    <property type="entry name" value="BnaA09g28200D protein"/>
    <property type="match status" value="1"/>
</dbReference>
<name>A0ABD2Y5L3_9GENT</name>
<accession>A0ABD2Y5L3</accession>
<dbReference type="InterPro" id="IPR020472">
    <property type="entry name" value="WD40_PAC1"/>
</dbReference>
<feature type="repeat" description="WD" evidence="3">
    <location>
        <begin position="361"/>
        <end position="390"/>
    </location>
</feature>
<feature type="region of interest" description="Disordered" evidence="4">
    <location>
        <begin position="22"/>
        <end position="70"/>
    </location>
</feature>
<evidence type="ECO:0000313" key="5">
    <source>
        <dbReference type="EMBL" id="KAL3501100.1"/>
    </source>
</evidence>
<dbReference type="PANTHER" id="PTHR22844">
    <property type="entry name" value="F-BOX AND WD40 DOMAIN PROTEIN"/>
    <property type="match status" value="1"/>
</dbReference>
<keyword evidence="2" id="KW-0677">Repeat</keyword>
<dbReference type="SUPFAM" id="SSF50978">
    <property type="entry name" value="WD40 repeat-like"/>
    <property type="match status" value="1"/>
</dbReference>